<dbReference type="InterPro" id="IPR050404">
    <property type="entry name" value="Heme-degrading_MO"/>
</dbReference>
<dbReference type="OrthoDB" id="427604at2759"/>
<protein>
    <recommendedName>
        <fullName evidence="3">ABM domain-containing protein</fullName>
    </recommendedName>
</protein>
<name>A0A9W7B322_9STRA</name>
<dbReference type="SUPFAM" id="SSF54909">
    <property type="entry name" value="Dimeric alpha+beta barrel"/>
    <property type="match status" value="2"/>
</dbReference>
<dbReference type="Gene3D" id="3.30.70.100">
    <property type="match status" value="2"/>
</dbReference>
<dbReference type="AlphaFoldDB" id="A0A9W7B322"/>
<proteinExistence type="predicted"/>
<feature type="region of interest" description="Disordered" evidence="1">
    <location>
        <begin position="287"/>
        <end position="323"/>
    </location>
</feature>
<dbReference type="InterPro" id="IPR007138">
    <property type="entry name" value="ABM_dom"/>
</dbReference>
<accession>A0A9W7B322</accession>
<keyword evidence="5" id="KW-1185">Reference proteome</keyword>
<dbReference type="InterPro" id="IPR011008">
    <property type="entry name" value="Dimeric_a/b-barrel"/>
</dbReference>
<dbReference type="EMBL" id="BRXY01000235">
    <property type="protein sequence ID" value="GMH79583.1"/>
    <property type="molecule type" value="Genomic_DNA"/>
</dbReference>
<feature type="chain" id="PRO_5040749840" description="ABM domain-containing protein" evidence="2">
    <location>
        <begin position="23"/>
        <end position="339"/>
    </location>
</feature>
<evidence type="ECO:0000313" key="4">
    <source>
        <dbReference type="EMBL" id="GMH79583.1"/>
    </source>
</evidence>
<keyword evidence="2" id="KW-0732">Signal</keyword>
<feature type="compositionally biased region" description="Pro residues" evidence="1">
    <location>
        <begin position="310"/>
        <end position="323"/>
    </location>
</feature>
<organism evidence="4 5">
    <name type="scientific">Triparma strigata</name>
    <dbReference type="NCBI Taxonomy" id="1606541"/>
    <lineage>
        <taxon>Eukaryota</taxon>
        <taxon>Sar</taxon>
        <taxon>Stramenopiles</taxon>
        <taxon>Ochrophyta</taxon>
        <taxon>Bolidophyceae</taxon>
        <taxon>Parmales</taxon>
        <taxon>Triparmaceae</taxon>
        <taxon>Triparma</taxon>
    </lineage>
</organism>
<dbReference type="Proteomes" id="UP001165085">
    <property type="component" value="Unassembled WGS sequence"/>
</dbReference>
<evidence type="ECO:0000256" key="1">
    <source>
        <dbReference type="SAM" id="MobiDB-lite"/>
    </source>
</evidence>
<feature type="compositionally biased region" description="Basic and acidic residues" evidence="1">
    <location>
        <begin position="298"/>
        <end position="308"/>
    </location>
</feature>
<dbReference type="Pfam" id="PF03992">
    <property type="entry name" value="ABM"/>
    <property type="match status" value="2"/>
</dbReference>
<feature type="domain" description="ABM" evidence="3">
    <location>
        <begin position="207"/>
        <end position="309"/>
    </location>
</feature>
<feature type="domain" description="ABM" evidence="3">
    <location>
        <begin position="60"/>
        <end position="160"/>
    </location>
</feature>
<reference evidence="5" key="1">
    <citation type="journal article" date="2023" name="Commun. Biol.">
        <title>Genome analysis of Parmales, the sister group of diatoms, reveals the evolutionary specialization of diatoms from phago-mixotrophs to photoautotrophs.</title>
        <authorList>
            <person name="Ban H."/>
            <person name="Sato S."/>
            <person name="Yoshikawa S."/>
            <person name="Yamada K."/>
            <person name="Nakamura Y."/>
            <person name="Ichinomiya M."/>
            <person name="Sato N."/>
            <person name="Blanc-Mathieu R."/>
            <person name="Endo H."/>
            <person name="Kuwata A."/>
            <person name="Ogata H."/>
        </authorList>
    </citation>
    <scope>NUCLEOTIDE SEQUENCE [LARGE SCALE GENOMIC DNA]</scope>
    <source>
        <strain evidence="5">NIES 3701</strain>
    </source>
</reference>
<dbReference type="PANTHER" id="PTHR34474">
    <property type="entry name" value="SIGNAL TRANSDUCTION PROTEIN TRAP"/>
    <property type="match status" value="1"/>
</dbReference>
<evidence type="ECO:0000256" key="2">
    <source>
        <dbReference type="SAM" id="SignalP"/>
    </source>
</evidence>
<comment type="caution">
    <text evidence="4">The sequence shown here is derived from an EMBL/GenBank/DDBJ whole genome shotgun (WGS) entry which is preliminary data.</text>
</comment>
<evidence type="ECO:0000313" key="5">
    <source>
        <dbReference type="Proteomes" id="UP001165085"/>
    </source>
</evidence>
<sequence>MLFNAFTLPLVLLLSFAVTTNSFIPTAVLKTPTVLFSTSSAYSATTSQAAPLEPLAMDRYYATNRFTVRKNKGAKFEQRWAKRKSKLATLPGFKYFNLMRRVKMEEDDTFVDDFDYVSLTVWADKKSFNMWRSGEAFKEAHGGTSVWAFTKTMIQSLRVLKNAPSPAFYDGLLQLSNPPSSANAAKIVDGWREIEADGKEKLAAESFVATNQFYVPAENGPAFEARWAGRESSLKDLDGFVSFSLLRRDGRAKGHGVKALDPSEPTYQSTTIWRDRAAFQAWRDGQSFKKAHGSGGTDGEKKKEEGGEKPPAPPKPLWSKPPKPVFYEGVLVISSEAGA</sequence>
<dbReference type="PROSITE" id="PS51725">
    <property type="entry name" value="ABM"/>
    <property type="match status" value="2"/>
</dbReference>
<dbReference type="PANTHER" id="PTHR34474:SF2">
    <property type="entry name" value="SIGNAL TRANSDUCTION PROTEIN TRAP"/>
    <property type="match status" value="1"/>
</dbReference>
<feature type="signal peptide" evidence="2">
    <location>
        <begin position="1"/>
        <end position="22"/>
    </location>
</feature>
<evidence type="ECO:0000259" key="3">
    <source>
        <dbReference type="PROSITE" id="PS51725"/>
    </source>
</evidence>
<gene>
    <name evidence="4" type="ORF">TrST_g4578</name>
</gene>